<dbReference type="InterPro" id="IPR020103">
    <property type="entry name" value="PsdUridine_synth_cat_dom_sf"/>
</dbReference>
<evidence type="ECO:0000256" key="1">
    <source>
        <dbReference type="ARBA" id="ARBA00000073"/>
    </source>
</evidence>
<name>E6WY91_NITSE</name>
<dbReference type="Proteomes" id="UP000008633">
    <property type="component" value="Chromosome"/>
</dbReference>
<dbReference type="EMBL" id="CP002452">
    <property type="protein sequence ID" value="ADV45339.1"/>
    <property type="molecule type" value="Genomic_DNA"/>
</dbReference>
<sequence length="324" mass="37638">MPFVQRRFHLEEEQLAFVWLMRTFGITQGEAQRIIDRGRLLCRGETLPDKSARISGEVEVVYFEPQSRGNAPIVTTPDFYLFDKPSGVLVHPKKMTTPYSMLDEVRFHGGQHANAVHRIDKETSGLLLASRHKESERFLKGAFERKAIQKSYRAWATGRIEEPFSVDAPIILNNDYGPTKHKVFIHREGKRAYTTFLPIQYDERLDATLLECIPHTGRTHQIRIHLFHVKHPILGDPIYGPSYEIAEAYLEERLSSEQRLKYTGASRLMLHAYSLDFHYKQHWKLYSPDDFSQAKTEIALPREREFNVTNGWKVESEKPDEVLS</sequence>
<dbReference type="InterPro" id="IPR006224">
    <property type="entry name" value="PsdUridine_synth_RluA-like_CS"/>
</dbReference>
<evidence type="ECO:0000313" key="7">
    <source>
        <dbReference type="EMBL" id="ADV45339.1"/>
    </source>
</evidence>
<dbReference type="PROSITE" id="PS01129">
    <property type="entry name" value="PSI_RLU"/>
    <property type="match status" value="1"/>
</dbReference>
<dbReference type="GO" id="GO:0000455">
    <property type="term" value="P:enzyme-directed rRNA pseudouridine synthesis"/>
    <property type="evidence" value="ECO:0007669"/>
    <property type="project" value="TreeGrafter"/>
</dbReference>
<dbReference type="eggNOG" id="COG0564">
    <property type="taxonomic scope" value="Bacteria"/>
</dbReference>
<dbReference type="GO" id="GO:0140098">
    <property type="term" value="F:catalytic activity, acting on RNA"/>
    <property type="evidence" value="ECO:0007669"/>
    <property type="project" value="UniProtKB-ARBA"/>
</dbReference>
<dbReference type="PANTHER" id="PTHR21600">
    <property type="entry name" value="MITOCHONDRIAL RNA PSEUDOURIDINE SYNTHASE"/>
    <property type="match status" value="1"/>
</dbReference>
<dbReference type="GO" id="GO:0009982">
    <property type="term" value="F:pseudouridine synthase activity"/>
    <property type="evidence" value="ECO:0007669"/>
    <property type="project" value="InterPro"/>
</dbReference>
<dbReference type="CDD" id="cd02869">
    <property type="entry name" value="PseudoU_synth_RluA_like"/>
    <property type="match status" value="1"/>
</dbReference>
<evidence type="ECO:0000259" key="6">
    <source>
        <dbReference type="Pfam" id="PF00849"/>
    </source>
</evidence>
<proteinExistence type="inferred from homology"/>
<dbReference type="PANTHER" id="PTHR21600:SF44">
    <property type="entry name" value="RIBOSOMAL LARGE SUBUNIT PSEUDOURIDINE SYNTHASE D"/>
    <property type="match status" value="1"/>
</dbReference>
<reference evidence="8" key="2">
    <citation type="submission" date="2011-01" db="EMBL/GenBank/DDBJ databases">
        <title>The complete genome of Nitratifractor salsuginis DSM 16511.</title>
        <authorList>
            <consortium name="US DOE Joint Genome Institute (JGI-PGF)"/>
            <person name="Lucas S."/>
            <person name="Copeland A."/>
            <person name="Lapidus A."/>
            <person name="Bruce D."/>
            <person name="Goodwin L."/>
            <person name="Pitluck S."/>
            <person name="Kyrpides N."/>
            <person name="Mavromatis K."/>
            <person name="Ivanova N."/>
            <person name="Mikhailova N."/>
            <person name="Zeytun A."/>
            <person name="Detter J.C."/>
            <person name="Tapia R."/>
            <person name="Han C."/>
            <person name="Land M."/>
            <person name="Hauser L."/>
            <person name="Markowitz V."/>
            <person name="Cheng J.-F."/>
            <person name="Hugenholtz P."/>
            <person name="Woyke T."/>
            <person name="Wu D."/>
            <person name="Tindall B."/>
            <person name="Schuetze A."/>
            <person name="Brambilla E."/>
            <person name="Klenk H.-P."/>
            <person name="Eisen J.A."/>
        </authorList>
    </citation>
    <scope>NUCLEOTIDE SEQUENCE [LARGE SCALE GENOMIC DNA]</scope>
    <source>
        <strain evidence="8">DSM 16511 / JCM 12458 / E9I37-1</strain>
    </source>
</reference>
<dbReference type="InterPro" id="IPR006145">
    <property type="entry name" value="PsdUridine_synth_RsuA/RluA"/>
</dbReference>
<dbReference type="HOGENOM" id="CLU_016902_5_0_7"/>
<dbReference type="GO" id="GO:0003723">
    <property type="term" value="F:RNA binding"/>
    <property type="evidence" value="ECO:0007669"/>
    <property type="project" value="InterPro"/>
</dbReference>
<accession>E6WY91</accession>
<dbReference type="InterPro" id="IPR050188">
    <property type="entry name" value="RluA_PseudoU_synthase"/>
</dbReference>
<dbReference type="AlphaFoldDB" id="E6WY91"/>
<keyword evidence="3" id="KW-0413">Isomerase</keyword>
<organism evidence="7 8">
    <name type="scientific">Nitratifractor salsuginis (strain DSM 16511 / JCM 12458 / E9I37-1)</name>
    <dbReference type="NCBI Taxonomy" id="749222"/>
    <lineage>
        <taxon>Bacteria</taxon>
        <taxon>Pseudomonadati</taxon>
        <taxon>Campylobacterota</taxon>
        <taxon>Epsilonproteobacteria</taxon>
        <taxon>Campylobacterales</taxon>
        <taxon>Sulfurovaceae</taxon>
        <taxon>Nitratifractor</taxon>
    </lineage>
</organism>
<evidence type="ECO:0000313" key="8">
    <source>
        <dbReference type="Proteomes" id="UP000008633"/>
    </source>
</evidence>
<dbReference type="RefSeq" id="WP_013553036.1">
    <property type="nucleotide sequence ID" value="NC_014935.1"/>
</dbReference>
<reference evidence="7 8" key="1">
    <citation type="journal article" date="2011" name="Stand. Genomic Sci.">
        <title>Complete genome sequence of Nitratifractor salsuginis type strain (E9I37-1).</title>
        <authorList>
            <person name="Anderson I."/>
            <person name="Sikorski J."/>
            <person name="Zeytun A."/>
            <person name="Nolan M."/>
            <person name="Lapidus A."/>
            <person name="Lucas S."/>
            <person name="Hammon N."/>
            <person name="Deshpande S."/>
            <person name="Cheng J.F."/>
            <person name="Tapia R."/>
            <person name="Han C."/>
            <person name="Goodwin L."/>
            <person name="Pitluck S."/>
            <person name="Liolios K."/>
            <person name="Pagani I."/>
            <person name="Ivanova N."/>
            <person name="Huntemann M."/>
            <person name="Mavromatis K."/>
            <person name="Ovchinikova G."/>
            <person name="Pati A."/>
            <person name="Chen A."/>
            <person name="Palaniappan K."/>
            <person name="Land M."/>
            <person name="Hauser L."/>
            <person name="Brambilla E.M."/>
            <person name="Ngatchou-Djao O.D."/>
            <person name="Rohde M."/>
            <person name="Tindall B.J."/>
            <person name="Goker M."/>
            <person name="Detter J.C."/>
            <person name="Woyke T."/>
            <person name="Bristow J."/>
            <person name="Eisen J.A."/>
            <person name="Markowitz V."/>
            <person name="Hugenholtz P."/>
            <person name="Klenk H.P."/>
            <person name="Kyrpides N.C."/>
        </authorList>
    </citation>
    <scope>NUCLEOTIDE SEQUENCE [LARGE SCALE GENOMIC DNA]</scope>
    <source>
        <strain evidence="8">DSM 16511 / JCM 12458 / E9I37-1</strain>
    </source>
</reference>
<keyword evidence="8" id="KW-1185">Reference proteome</keyword>
<dbReference type="SUPFAM" id="SSF55120">
    <property type="entry name" value="Pseudouridine synthase"/>
    <property type="match status" value="1"/>
</dbReference>
<feature type="domain" description="Pseudouridine synthase RsuA/RluA-like" evidence="6">
    <location>
        <begin position="79"/>
        <end position="226"/>
    </location>
</feature>
<dbReference type="STRING" id="749222.Nitsa_0066"/>
<evidence type="ECO:0000256" key="2">
    <source>
        <dbReference type="ARBA" id="ARBA00010876"/>
    </source>
</evidence>
<dbReference type="KEGG" id="nsa:Nitsa_0066"/>
<protein>
    <recommendedName>
        <fullName evidence="4">RNA pseudouridylate synthase</fullName>
    </recommendedName>
    <alternativeName>
        <fullName evidence="5">RNA-uridine isomerase</fullName>
    </alternativeName>
</protein>
<comment type="similarity">
    <text evidence="2">Belongs to the pseudouridine synthase RluA family.</text>
</comment>
<dbReference type="OrthoDB" id="128480at2"/>
<comment type="catalytic activity">
    <reaction evidence="1">
        <text>a uridine in RNA = a pseudouridine in RNA</text>
        <dbReference type="Rhea" id="RHEA:48348"/>
        <dbReference type="Rhea" id="RHEA-COMP:12068"/>
        <dbReference type="Rhea" id="RHEA-COMP:12069"/>
        <dbReference type="ChEBI" id="CHEBI:65314"/>
        <dbReference type="ChEBI" id="CHEBI:65315"/>
    </reaction>
</comment>
<evidence type="ECO:0000256" key="5">
    <source>
        <dbReference type="ARBA" id="ARBA00033164"/>
    </source>
</evidence>
<dbReference type="Gene3D" id="3.30.2350.10">
    <property type="entry name" value="Pseudouridine synthase"/>
    <property type="match status" value="1"/>
</dbReference>
<evidence type="ECO:0000256" key="3">
    <source>
        <dbReference type="ARBA" id="ARBA00023235"/>
    </source>
</evidence>
<evidence type="ECO:0000256" key="4">
    <source>
        <dbReference type="ARBA" id="ARBA00031870"/>
    </source>
</evidence>
<gene>
    <name evidence="7" type="ordered locus">Nitsa_0066</name>
</gene>
<dbReference type="Pfam" id="PF00849">
    <property type="entry name" value="PseudoU_synth_2"/>
    <property type="match status" value="1"/>
</dbReference>